<feature type="transmembrane region" description="Helical" evidence="1">
    <location>
        <begin position="76"/>
        <end position="97"/>
    </location>
</feature>
<proteinExistence type="predicted"/>
<evidence type="ECO:0000256" key="1">
    <source>
        <dbReference type="SAM" id="Phobius"/>
    </source>
</evidence>
<feature type="transmembrane region" description="Helical" evidence="1">
    <location>
        <begin position="39"/>
        <end position="64"/>
    </location>
</feature>
<evidence type="ECO:0008006" key="4">
    <source>
        <dbReference type="Google" id="ProtNLM"/>
    </source>
</evidence>
<keyword evidence="1" id="KW-0812">Transmembrane</keyword>
<feature type="transmembrane region" description="Helical" evidence="1">
    <location>
        <begin position="109"/>
        <end position="133"/>
    </location>
</feature>
<dbReference type="OrthoDB" id="3239304at2759"/>
<dbReference type="Proteomes" id="UP000298030">
    <property type="component" value="Unassembled WGS sequence"/>
</dbReference>
<accession>A0A4Y7TAD9</accession>
<gene>
    <name evidence="2" type="ORF">FA13DRAFT_1733317</name>
</gene>
<dbReference type="STRING" id="71717.A0A4Y7TAD9"/>
<dbReference type="EMBL" id="QPFP01000021">
    <property type="protein sequence ID" value="TEB30904.1"/>
    <property type="molecule type" value="Genomic_DNA"/>
</dbReference>
<reference evidence="2 3" key="1">
    <citation type="journal article" date="2019" name="Nat. Ecol. Evol.">
        <title>Megaphylogeny resolves global patterns of mushroom evolution.</title>
        <authorList>
            <person name="Varga T."/>
            <person name="Krizsan K."/>
            <person name="Foldi C."/>
            <person name="Dima B."/>
            <person name="Sanchez-Garcia M."/>
            <person name="Sanchez-Ramirez S."/>
            <person name="Szollosi G.J."/>
            <person name="Szarkandi J.G."/>
            <person name="Papp V."/>
            <person name="Albert L."/>
            <person name="Andreopoulos W."/>
            <person name="Angelini C."/>
            <person name="Antonin V."/>
            <person name="Barry K.W."/>
            <person name="Bougher N.L."/>
            <person name="Buchanan P."/>
            <person name="Buyck B."/>
            <person name="Bense V."/>
            <person name="Catcheside P."/>
            <person name="Chovatia M."/>
            <person name="Cooper J."/>
            <person name="Damon W."/>
            <person name="Desjardin D."/>
            <person name="Finy P."/>
            <person name="Geml J."/>
            <person name="Haridas S."/>
            <person name="Hughes K."/>
            <person name="Justo A."/>
            <person name="Karasinski D."/>
            <person name="Kautmanova I."/>
            <person name="Kiss B."/>
            <person name="Kocsube S."/>
            <person name="Kotiranta H."/>
            <person name="LaButti K.M."/>
            <person name="Lechner B.E."/>
            <person name="Liimatainen K."/>
            <person name="Lipzen A."/>
            <person name="Lukacs Z."/>
            <person name="Mihaltcheva S."/>
            <person name="Morgado L.N."/>
            <person name="Niskanen T."/>
            <person name="Noordeloos M.E."/>
            <person name="Ohm R.A."/>
            <person name="Ortiz-Santana B."/>
            <person name="Ovrebo C."/>
            <person name="Racz N."/>
            <person name="Riley R."/>
            <person name="Savchenko A."/>
            <person name="Shiryaev A."/>
            <person name="Soop K."/>
            <person name="Spirin V."/>
            <person name="Szebenyi C."/>
            <person name="Tomsovsky M."/>
            <person name="Tulloss R.E."/>
            <person name="Uehling J."/>
            <person name="Grigoriev I.V."/>
            <person name="Vagvolgyi C."/>
            <person name="Papp T."/>
            <person name="Martin F.M."/>
            <person name="Miettinen O."/>
            <person name="Hibbett D.S."/>
            <person name="Nagy L.G."/>
        </authorList>
    </citation>
    <scope>NUCLEOTIDE SEQUENCE [LARGE SCALE GENOMIC DNA]</scope>
    <source>
        <strain evidence="2 3">FP101781</strain>
    </source>
</reference>
<sequence length="225" mass="25566">MESFTASRNAAFSESTETVVYNQPVPKQWYTFGCFPSRWAFLVLAVLLTMMSLTSLVMGSVLYSKLYLGITEFQRIGIILHVVVYALLLIFCGFGLYSVIFRSSRVGSWFCVMLLSQILFEIVAGAICLHFLFNEPPNNDFVGERARCLITAEASPKDLFLRELCLRTPIARVVCLLLFLLIWIIQMFTLHAANMYVGELQEEQYISEITGRGKDVEENVGVAWR</sequence>
<organism evidence="2 3">
    <name type="scientific">Coprinellus micaceus</name>
    <name type="common">Glistening ink-cap mushroom</name>
    <name type="synonym">Coprinus micaceus</name>
    <dbReference type="NCBI Taxonomy" id="71717"/>
    <lineage>
        <taxon>Eukaryota</taxon>
        <taxon>Fungi</taxon>
        <taxon>Dikarya</taxon>
        <taxon>Basidiomycota</taxon>
        <taxon>Agaricomycotina</taxon>
        <taxon>Agaricomycetes</taxon>
        <taxon>Agaricomycetidae</taxon>
        <taxon>Agaricales</taxon>
        <taxon>Agaricineae</taxon>
        <taxon>Psathyrellaceae</taxon>
        <taxon>Coprinellus</taxon>
    </lineage>
</organism>
<feature type="transmembrane region" description="Helical" evidence="1">
    <location>
        <begin position="170"/>
        <end position="190"/>
    </location>
</feature>
<dbReference type="AlphaFoldDB" id="A0A4Y7TAD9"/>
<keyword evidence="1" id="KW-0472">Membrane</keyword>
<evidence type="ECO:0000313" key="2">
    <source>
        <dbReference type="EMBL" id="TEB30904.1"/>
    </source>
</evidence>
<keyword evidence="1" id="KW-1133">Transmembrane helix</keyword>
<evidence type="ECO:0000313" key="3">
    <source>
        <dbReference type="Proteomes" id="UP000298030"/>
    </source>
</evidence>
<protein>
    <recommendedName>
        <fullName evidence="4">Tetraspannin-domain-containing protein</fullName>
    </recommendedName>
</protein>
<comment type="caution">
    <text evidence="2">The sequence shown here is derived from an EMBL/GenBank/DDBJ whole genome shotgun (WGS) entry which is preliminary data.</text>
</comment>
<name>A0A4Y7TAD9_COPMI</name>
<keyword evidence="3" id="KW-1185">Reference proteome</keyword>